<dbReference type="PROSITE" id="PS51892">
    <property type="entry name" value="SUBTILASE"/>
    <property type="match status" value="1"/>
</dbReference>
<dbReference type="Gene3D" id="3.50.30.30">
    <property type="match status" value="1"/>
</dbReference>
<dbReference type="Pfam" id="PF00082">
    <property type="entry name" value="Peptidase_S8"/>
    <property type="match status" value="1"/>
</dbReference>
<keyword evidence="7 8" id="KW-0720">Serine protease</keyword>
<evidence type="ECO:0000256" key="7">
    <source>
        <dbReference type="ARBA" id="ARBA00022825"/>
    </source>
</evidence>
<evidence type="ECO:0000313" key="12">
    <source>
        <dbReference type="EMBL" id="MED6221881.1"/>
    </source>
</evidence>
<evidence type="ECO:0000259" key="10">
    <source>
        <dbReference type="Pfam" id="PF05922"/>
    </source>
</evidence>
<feature type="domain" description="Inhibitor I9" evidence="10">
    <location>
        <begin position="3"/>
        <end position="79"/>
    </location>
</feature>
<reference evidence="12 13" key="1">
    <citation type="journal article" date="2023" name="Plants (Basel)">
        <title>Bridging the Gap: Combining Genomics and Transcriptomics Approaches to Understand Stylosanthes scabra, an Orphan Legume from the Brazilian Caatinga.</title>
        <authorList>
            <person name="Ferreira-Neto J.R.C."/>
            <person name="da Silva M.D."/>
            <person name="Binneck E."/>
            <person name="de Melo N.F."/>
            <person name="da Silva R.H."/>
            <person name="de Melo A.L.T.M."/>
            <person name="Pandolfi V."/>
            <person name="Bustamante F.O."/>
            <person name="Brasileiro-Vidal A.C."/>
            <person name="Benko-Iseppon A.M."/>
        </authorList>
    </citation>
    <scope>NUCLEOTIDE SEQUENCE [LARGE SCALE GENOMIC DNA]</scope>
    <source>
        <tissue evidence="12">Leaves</tissue>
    </source>
</reference>
<evidence type="ECO:0000256" key="3">
    <source>
        <dbReference type="ARBA" id="ARBA00022525"/>
    </source>
</evidence>
<evidence type="ECO:0008006" key="14">
    <source>
        <dbReference type="Google" id="ProtNLM"/>
    </source>
</evidence>
<name>A0ABU6ZIU3_9FABA</name>
<dbReference type="Pfam" id="PF05922">
    <property type="entry name" value="Inhibitor_I9"/>
    <property type="match status" value="1"/>
</dbReference>
<dbReference type="PRINTS" id="PR00723">
    <property type="entry name" value="SUBTILISIN"/>
</dbReference>
<dbReference type="Gene3D" id="3.30.70.80">
    <property type="entry name" value="Peptidase S8 propeptide/proteinase inhibitor I9"/>
    <property type="match status" value="1"/>
</dbReference>
<accession>A0ABU6ZIU3</accession>
<dbReference type="InterPro" id="IPR036852">
    <property type="entry name" value="Peptidase_S8/S53_dom_sf"/>
</dbReference>
<proteinExistence type="inferred from homology"/>
<dbReference type="InterPro" id="IPR015500">
    <property type="entry name" value="Peptidase_S8_subtilisin-rel"/>
</dbReference>
<organism evidence="12 13">
    <name type="scientific">Stylosanthes scabra</name>
    <dbReference type="NCBI Taxonomy" id="79078"/>
    <lineage>
        <taxon>Eukaryota</taxon>
        <taxon>Viridiplantae</taxon>
        <taxon>Streptophyta</taxon>
        <taxon>Embryophyta</taxon>
        <taxon>Tracheophyta</taxon>
        <taxon>Spermatophyta</taxon>
        <taxon>Magnoliopsida</taxon>
        <taxon>eudicotyledons</taxon>
        <taxon>Gunneridae</taxon>
        <taxon>Pentapetalae</taxon>
        <taxon>rosids</taxon>
        <taxon>fabids</taxon>
        <taxon>Fabales</taxon>
        <taxon>Fabaceae</taxon>
        <taxon>Papilionoideae</taxon>
        <taxon>50 kb inversion clade</taxon>
        <taxon>dalbergioids sensu lato</taxon>
        <taxon>Dalbergieae</taxon>
        <taxon>Pterocarpus clade</taxon>
        <taxon>Stylosanthes</taxon>
    </lineage>
</organism>
<keyword evidence="4 8" id="KW-0645">Protease</keyword>
<dbReference type="Gene3D" id="3.40.50.200">
    <property type="entry name" value="Peptidase S8/S53 domain"/>
    <property type="match status" value="1"/>
</dbReference>
<dbReference type="InterPro" id="IPR041469">
    <property type="entry name" value="Subtilisin-like_FN3"/>
</dbReference>
<dbReference type="Gene3D" id="2.60.40.2310">
    <property type="match status" value="1"/>
</dbReference>
<protein>
    <recommendedName>
        <fullName evidence="14">Cucumisin</fullName>
    </recommendedName>
</protein>
<evidence type="ECO:0000256" key="1">
    <source>
        <dbReference type="ARBA" id="ARBA00004613"/>
    </source>
</evidence>
<dbReference type="Pfam" id="PF17766">
    <property type="entry name" value="fn3_6"/>
    <property type="match status" value="1"/>
</dbReference>
<dbReference type="InterPro" id="IPR037045">
    <property type="entry name" value="S8pro/Inhibitor_I9_sf"/>
</dbReference>
<sequence>SLHIVYMGSLPKGDYSPTSHHLSMLQRTTNDNDANNHILRSYHRSFNGFAAMITHQQREMLSKMDRVVSVFPSRTLQLHTTRSWDFMGFQESIKKNNTGESDVIIGVIDTGIWPESESFNDHGVGPIPKKWKGACEGGKNFTCNNKIIGARHYLNENGSARDVVGHGSHTASIAAGNRVSDASFYGIAGGVARGGAPSARIAVYSVCGSVGCSDNALLAAFDDAIVDGVDLITISIGTDDPVPFDRDTIAIGSFHAMGKGILTINSAGNSGSKGITFSVSPWLFSVAATTMDRKIIDKVLLGNGLTLTGKSINAFASNGTKIPVVPGKLASNPNCPSIEEAESCSAFCVDPKRIKGKIIMCRTVYGDVSATAYGAFGVIFMSNEFEARVVSYLSLSIDSKAYDLALAYATFINDTVIIVADFSSRGPNSFIPEIMKPDISAPGVEILAAYSPLASPSGDSNDKRSVKYNILSGTSMSCPHVAGIAAYVKAFHPDWSPAAIKSSIMTTAKPMNGIDGEDILAFKEFAYGSGFVDPIRAINPSLVFDHSKDDYVNLLCSMGHDTSTVRLISGDNSTSCPSSSLHLPRAKDFNYPSIVTKVGPVVKPFIVNFTRTVTNVGFANSNVGFANSTYTASVQQHSSMNITVVPNILKFKSLNEKQTFVVNVRGILSIDEVLISSSLMWTDGTHNVRCPIVAFV</sequence>
<evidence type="ECO:0000313" key="13">
    <source>
        <dbReference type="Proteomes" id="UP001341840"/>
    </source>
</evidence>
<dbReference type="PROSITE" id="PS00138">
    <property type="entry name" value="SUBTILASE_SER"/>
    <property type="match status" value="1"/>
</dbReference>
<gene>
    <name evidence="12" type="ORF">PIB30_059056</name>
</gene>
<keyword evidence="3" id="KW-0964">Secreted</keyword>
<comment type="caution">
    <text evidence="12">The sequence shown here is derived from an EMBL/GenBank/DDBJ whole genome shotgun (WGS) entry which is preliminary data.</text>
</comment>
<dbReference type="InterPro" id="IPR023828">
    <property type="entry name" value="Peptidase_S8_Ser-AS"/>
</dbReference>
<dbReference type="InterPro" id="IPR034197">
    <property type="entry name" value="Peptidases_S8_3"/>
</dbReference>
<dbReference type="InterPro" id="IPR045051">
    <property type="entry name" value="SBT"/>
</dbReference>
<keyword evidence="5" id="KW-0732">Signal</keyword>
<evidence type="ECO:0000259" key="11">
    <source>
        <dbReference type="Pfam" id="PF17766"/>
    </source>
</evidence>
<dbReference type="InterPro" id="IPR010259">
    <property type="entry name" value="S8pro/Inhibitor_I9"/>
</dbReference>
<dbReference type="Proteomes" id="UP001341840">
    <property type="component" value="Unassembled WGS sequence"/>
</dbReference>
<comment type="similarity">
    <text evidence="2 8">Belongs to the peptidase S8 family.</text>
</comment>
<keyword evidence="6 8" id="KW-0378">Hydrolase</keyword>
<evidence type="ECO:0000259" key="9">
    <source>
        <dbReference type="Pfam" id="PF00082"/>
    </source>
</evidence>
<dbReference type="InterPro" id="IPR000209">
    <property type="entry name" value="Peptidase_S8/S53_dom"/>
</dbReference>
<feature type="active site" description="Charge relay system" evidence="8">
    <location>
        <position position="475"/>
    </location>
</feature>
<keyword evidence="13" id="KW-1185">Reference proteome</keyword>
<comment type="subcellular location">
    <subcellularLocation>
        <location evidence="1">Secreted</location>
    </subcellularLocation>
</comment>
<dbReference type="SUPFAM" id="SSF52743">
    <property type="entry name" value="Subtilisin-like"/>
    <property type="match status" value="1"/>
</dbReference>
<dbReference type="EMBL" id="JASCZI010272364">
    <property type="protein sequence ID" value="MED6221881.1"/>
    <property type="molecule type" value="Genomic_DNA"/>
</dbReference>
<feature type="active site" description="Charge relay system" evidence="8">
    <location>
        <position position="109"/>
    </location>
</feature>
<feature type="domain" description="Subtilisin-like protease fibronectin type-III" evidence="11">
    <location>
        <begin position="588"/>
        <end position="693"/>
    </location>
</feature>
<dbReference type="CDD" id="cd04852">
    <property type="entry name" value="Peptidases_S8_3"/>
    <property type="match status" value="1"/>
</dbReference>
<dbReference type="CDD" id="cd02120">
    <property type="entry name" value="PA_subtilisin_like"/>
    <property type="match status" value="1"/>
</dbReference>
<evidence type="ECO:0000256" key="2">
    <source>
        <dbReference type="ARBA" id="ARBA00011073"/>
    </source>
</evidence>
<evidence type="ECO:0000256" key="4">
    <source>
        <dbReference type="ARBA" id="ARBA00022670"/>
    </source>
</evidence>
<feature type="domain" description="Peptidase S8/S53" evidence="9">
    <location>
        <begin position="101"/>
        <end position="512"/>
    </location>
</feature>
<dbReference type="PANTHER" id="PTHR10795">
    <property type="entry name" value="PROPROTEIN CONVERTASE SUBTILISIN/KEXIN"/>
    <property type="match status" value="1"/>
</dbReference>
<evidence type="ECO:0000256" key="8">
    <source>
        <dbReference type="PROSITE-ProRule" id="PRU01240"/>
    </source>
</evidence>
<evidence type="ECO:0000256" key="5">
    <source>
        <dbReference type="ARBA" id="ARBA00022729"/>
    </source>
</evidence>
<evidence type="ECO:0000256" key="6">
    <source>
        <dbReference type="ARBA" id="ARBA00022801"/>
    </source>
</evidence>
<feature type="active site" description="Charge relay system" evidence="8">
    <location>
        <position position="166"/>
    </location>
</feature>
<feature type="non-terminal residue" evidence="12">
    <location>
        <position position="1"/>
    </location>
</feature>